<dbReference type="Gene3D" id="3.90.220.20">
    <property type="entry name" value="DNA methylase specificity domains"/>
    <property type="match status" value="2"/>
</dbReference>
<dbReference type="PANTHER" id="PTHR30408">
    <property type="entry name" value="TYPE-1 RESTRICTION ENZYME ECOKI SPECIFICITY PROTEIN"/>
    <property type="match status" value="1"/>
</dbReference>
<evidence type="ECO:0000256" key="1">
    <source>
        <dbReference type="ARBA" id="ARBA00010923"/>
    </source>
</evidence>
<feature type="domain" description="Type I restriction modification DNA specificity" evidence="4">
    <location>
        <begin position="77"/>
        <end position="167"/>
    </location>
</feature>
<sequence length="421" mass="47223">MSFPRYPSYKDSGVEWLGEVPVGWEVKKLKREIKRCVSGGGLIKGEMSSESAEGLFQGFSASGADVWVNEAHYREPGIVLSAVGARCGKAFKADGQWAAVANTHVFLPKHSEARNFLWYLMNDESFWEKGGSAQPYIRVPVTLGKSLAFPTLSEQTAIADFLGRETAKIDELVAEQRRLVELLKEKRQAVISHAVTKGLNPETPMKPSGIEWLGEVPAHWEIRKLSQLFRAGKGKNGQMLTKEFCAENEGEYPVYSGQTENEGVMGTWNQFEFDFAESGVLFSTTVGAKAMYLRQLFGRFSLSQNCMIIWPTMSGCQTRFFYYHFQPLFQFHRALIPEHMQASFRIEDLYGYRIAVPPTDEQYAMVAFLDMELAKFDTLTTEAQRAIDLLQERRTALISAAVTGQIDVRALSPTQAMEAAA</sequence>
<dbReference type="AlphaFoldDB" id="A0A011QEG0"/>
<proteinExistence type="inferred from homology"/>
<comment type="caution">
    <text evidence="5">The sequence shown here is derived from an EMBL/GenBank/DDBJ whole genome shotgun (WGS) entry which is preliminary data.</text>
</comment>
<accession>A0A011QEG0</accession>
<dbReference type="Proteomes" id="UP000021816">
    <property type="component" value="Unassembled WGS sequence"/>
</dbReference>
<dbReference type="InterPro" id="IPR052021">
    <property type="entry name" value="Type-I_RS_S_subunit"/>
</dbReference>
<keyword evidence="3" id="KW-0238">DNA-binding</keyword>
<dbReference type="InterPro" id="IPR044946">
    <property type="entry name" value="Restrct_endonuc_typeI_TRD_sf"/>
</dbReference>
<evidence type="ECO:0000259" key="4">
    <source>
        <dbReference type="Pfam" id="PF01420"/>
    </source>
</evidence>
<dbReference type="Pfam" id="PF01420">
    <property type="entry name" value="Methylase_S"/>
    <property type="match status" value="2"/>
</dbReference>
<evidence type="ECO:0000313" key="5">
    <source>
        <dbReference type="EMBL" id="EXI77159.1"/>
    </source>
</evidence>
<dbReference type="GO" id="GO:0003677">
    <property type="term" value="F:DNA binding"/>
    <property type="evidence" value="ECO:0007669"/>
    <property type="project" value="UniProtKB-KW"/>
</dbReference>
<evidence type="ECO:0000256" key="2">
    <source>
        <dbReference type="ARBA" id="ARBA00022747"/>
    </source>
</evidence>
<dbReference type="STRING" id="1454003.AW10_03975"/>
<dbReference type="InterPro" id="IPR000055">
    <property type="entry name" value="Restrct_endonuc_typeI_TRD"/>
</dbReference>
<comment type="similarity">
    <text evidence="1">Belongs to the type-I restriction system S methylase family.</text>
</comment>
<organism evidence="5 6">
    <name type="scientific">Candidatus Accumulibacter appositus</name>
    <dbReference type="NCBI Taxonomy" id="1454003"/>
    <lineage>
        <taxon>Bacteria</taxon>
        <taxon>Pseudomonadati</taxon>
        <taxon>Pseudomonadota</taxon>
        <taxon>Betaproteobacteria</taxon>
        <taxon>Candidatus Accumulibacter</taxon>
    </lineage>
</organism>
<gene>
    <name evidence="5" type="ORF">AW10_03975</name>
</gene>
<dbReference type="GO" id="GO:0009307">
    <property type="term" value="P:DNA restriction-modification system"/>
    <property type="evidence" value="ECO:0007669"/>
    <property type="project" value="UniProtKB-KW"/>
</dbReference>
<feature type="domain" description="Type I restriction modification DNA specificity" evidence="4">
    <location>
        <begin position="218"/>
        <end position="374"/>
    </location>
</feature>
<reference evidence="5 6" key="1">
    <citation type="submission" date="2014-02" db="EMBL/GenBank/DDBJ databases">
        <title>Expanding our view of genomic diversity in Candidatus Accumulibacter clades.</title>
        <authorList>
            <person name="Skennerton C.T."/>
            <person name="Barr J.J."/>
            <person name="Slater F.R."/>
            <person name="Bond P.L."/>
            <person name="Tyson G.W."/>
        </authorList>
    </citation>
    <scope>NUCLEOTIDE SEQUENCE [LARGE SCALE GENOMIC DNA]</scope>
    <source>
        <strain evidence="6">BA-92</strain>
    </source>
</reference>
<evidence type="ECO:0000313" key="6">
    <source>
        <dbReference type="Proteomes" id="UP000021816"/>
    </source>
</evidence>
<keyword evidence="2" id="KW-0680">Restriction system</keyword>
<dbReference type="EMBL" id="JEMX01000113">
    <property type="protein sequence ID" value="EXI77159.1"/>
    <property type="molecule type" value="Genomic_DNA"/>
</dbReference>
<dbReference type="PATRIC" id="fig|1454003.3.peg.4035"/>
<evidence type="ECO:0000256" key="3">
    <source>
        <dbReference type="ARBA" id="ARBA00023125"/>
    </source>
</evidence>
<dbReference type="SUPFAM" id="SSF116734">
    <property type="entry name" value="DNA methylase specificity domain"/>
    <property type="match status" value="2"/>
</dbReference>
<dbReference type="Gene3D" id="1.10.287.1120">
    <property type="entry name" value="Bipartite methylase S protein"/>
    <property type="match status" value="1"/>
</dbReference>
<protein>
    <submittedName>
        <fullName evidence="5">Type I restriction modification DNA specificity domain protein</fullName>
    </submittedName>
</protein>
<dbReference type="PANTHER" id="PTHR30408:SF12">
    <property type="entry name" value="TYPE I RESTRICTION ENZYME MJAVIII SPECIFICITY SUBUNIT"/>
    <property type="match status" value="1"/>
</dbReference>
<name>A0A011QEG0_9PROT</name>